<keyword evidence="1" id="KW-1133">Transmembrane helix</keyword>
<gene>
    <name evidence="3" type="ORF">COX77_01350</name>
</gene>
<dbReference type="EMBL" id="PFPO01000023">
    <property type="protein sequence ID" value="PIZ99521.1"/>
    <property type="molecule type" value="Genomic_DNA"/>
</dbReference>
<accession>A0A2M7VG10</accession>
<keyword evidence="1" id="KW-0812">Transmembrane</keyword>
<proteinExistence type="predicted"/>
<reference evidence="4" key="1">
    <citation type="submission" date="2017-09" db="EMBL/GenBank/DDBJ databases">
        <title>Depth-based differentiation of microbial function through sediment-hosted aquifers and enrichment of novel symbionts in the deep terrestrial subsurface.</title>
        <authorList>
            <person name="Probst A.J."/>
            <person name="Ladd B."/>
            <person name="Jarett J.K."/>
            <person name="Geller-Mcgrath D.E."/>
            <person name="Sieber C.M.K."/>
            <person name="Emerson J.B."/>
            <person name="Anantharaman K."/>
            <person name="Thomas B.C."/>
            <person name="Malmstrom R."/>
            <person name="Stieglmeier M."/>
            <person name="Klingl A."/>
            <person name="Woyke T."/>
            <person name="Ryan C.M."/>
            <person name="Banfield J.F."/>
        </authorList>
    </citation>
    <scope>NUCLEOTIDE SEQUENCE [LARGE SCALE GENOMIC DNA]</scope>
</reference>
<protein>
    <recommendedName>
        <fullName evidence="2">Bacterial spore germination immunoglobulin-like domain-containing protein</fullName>
    </recommendedName>
</protein>
<evidence type="ECO:0000259" key="2">
    <source>
        <dbReference type="Pfam" id="PF10648"/>
    </source>
</evidence>
<dbReference type="Pfam" id="PF10648">
    <property type="entry name" value="Gmad2"/>
    <property type="match status" value="1"/>
</dbReference>
<name>A0A2M7VG10_9BACT</name>
<evidence type="ECO:0000313" key="4">
    <source>
        <dbReference type="Proteomes" id="UP000230405"/>
    </source>
</evidence>
<evidence type="ECO:0000256" key="1">
    <source>
        <dbReference type="SAM" id="Phobius"/>
    </source>
</evidence>
<feature type="transmembrane region" description="Helical" evidence="1">
    <location>
        <begin position="7"/>
        <end position="27"/>
    </location>
</feature>
<dbReference type="Proteomes" id="UP000230405">
    <property type="component" value="Unassembled WGS sequence"/>
</dbReference>
<comment type="caution">
    <text evidence="3">The sequence shown here is derived from an EMBL/GenBank/DDBJ whole genome shotgun (WGS) entry which is preliminary data.</text>
</comment>
<dbReference type="AlphaFoldDB" id="A0A2M7VG10"/>
<organism evidence="3 4">
    <name type="scientific">Candidatus Komeilibacteria bacterium CG_4_10_14_0_2_um_filter_37_10</name>
    <dbReference type="NCBI Taxonomy" id="1974470"/>
    <lineage>
        <taxon>Bacteria</taxon>
        <taxon>Candidatus Komeiliibacteriota</taxon>
    </lineage>
</organism>
<evidence type="ECO:0000313" key="3">
    <source>
        <dbReference type="EMBL" id="PIZ99521.1"/>
    </source>
</evidence>
<dbReference type="InterPro" id="IPR018911">
    <property type="entry name" value="Gmad2_Ig-like_dom"/>
</dbReference>
<feature type="domain" description="Bacterial spore germination immunoglobulin-like" evidence="2">
    <location>
        <begin position="62"/>
        <end position="146"/>
    </location>
</feature>
<keyword evidence="1" id="KW-0472">Membrane</keyword>
<sequence length="163" mass="18103">MEQRNKIIFIIVIILLIATAIFLLWNYQPAAMVNQEVNDEITNNNQQPPIDDDEQQNQVQEVIIDQPVINGKISSPVKIVGKIKGSWFFEASLPIKIVDNNGQVLGAGTAQALTDWMTAEFVDFSAEINFLPPGTTTGKIIFEADNPSGDPQRAKSYELPITF</sequence>